<evidence type="ECO:0000313" key="3">
    <source>
        <dbReference type="Proteomes" id="UP000199497"/>
    </source>
</evidence>
<dbReference type="AlphaFoldDB" id="A0A1H0W1D8"/>
<protein>
    <submittedName>
        <fullName evidence="2">Uncharacterized protein</fullName>
    </submittedName>
</protein>
<feature type="compositionally biased region" description="Basic residues" evidence="1">
    <location>
        <begin position="36"/>
        <end position="45"/>
    </location>
</feature>
<organism evidence="2 3">
    <name type="scientific">Actinopolyspora xinjiangensis</name>
    <dbReference type="NCBI Taxonomy" id="405564"/>
    <lineage>
        <taxon>Bacteria</taxon>
        <taxon>Bacillati</taxon>
        <taxon>Actinomycetota</taxon>
        <taxon>Actinomycetes</taxon>
        <taxon>Actinopolysporales</taxon>
        <taxon>Actinopolysporaceae</taxon>
        <taxon>Actinopolyspora</taxon>
    </lineage>
</organism>
<reference evidence="3" key="1">
    <citation type="submission" date="2016-10" db="EMBL/GenBank/DDBJ databases">
        <authorList>
            <person name="Varghese N."/>
            <person name="Submissions S."/>
        </authorList>
    </citation>
    <scope>NUCLEOTIDE SEQUENCE [LARGE SCALE GENOMIC DNA]</scope>
    <source>
        <strain evidence="3">DSM 46732</strain>
    </source>
</reference>
<evidence type="ECO:0000256" key="1">
    <source>
        <dbReference type="SAM" id="MobiDB-lite"/>
    </source>
</evidence>
<keyword evidence="3" id="KW-1185">Reference proteome</keyword>
<sequence length="98" mass="10419">MLLRNHRRVPQKRRNARESTGRRAADEPVGSAMLHEHRRPHRATRHGTESRSPQLVATDSFEPARSEVAASADSSACGAGRAAIATAAAPSAPMAAKA</sequence>
<feature type="region of interest" description="Disordered" evidence="1">
    <location>
        <begin position="1"/>
        <end position="55"/>
    </location>
</feature>
<feature type="compositionally biased region" description="Basic residues" evidence="1">
    <location>
        <begin position="1"/>
        <end position="15"/>
    </location>
</feature>
<evidence type="ECO:0000313" key="2">
    <source>
        <dbReference type="EMBL" id="SDP84504.1"/>
    </source>
</evidence>
<proteinExistence type="predicted"/>
<dbReference type="Proteomes" id="UP000199497">
    <property type="component" value="Unassembled WGS sequence"/>
</dbReference>
<dbReference type="EMBL" id="FNJR01000010">
    <property type="protein sequence ID" value="SDP84504.1"/>
    <property type="molecule type" value="Genomic_DNA"/>
</dbReference>
<accession>A0A1H0W1D8</accession>
<name>A0A1H0W1D8_9ACTN</name>
<feature type="compositionally biased region" description="Basic and acidic residues" evidence="1">
    <location>
        <begin position="16"/>
        <end position="26"/>
    </location>
</feature>
<gene>
    <name evidence="2" type="ORF">SAMN04487905_110121</name>
</gene>